<feature type="compositionally biased region" description="Low complexity" evidence="2">
    <location>
        <begin position="78"/>
        <end position="93"/>
    </location>
</feature>
<evidence type="ECO:0000256" key="2">
    <source>
        <dbReference type="SAM" id="MobiDB-lite"/>
    </source>
</evidence>
<evidence type="ECO:0000259" key="3">
    <source>
        <dbReference type="PROSITE" id="PS51857"/>
    </source>
</evidence>
<keyword evidence="5" id="KW-1185">Reference proteome</keyword>
<dbReference type="PANTHER" id="PTHR11544">
    <property type="entry name" value="COLD SHOCK DOMAIN CONTAINING PROTEINS"/>
    <property type="match status" value="1"/>
</dbReference>
<evidence type="ECO:0000256" key="1">
    <source>
        <dbReference type="RuleBase" id="RU000408"/>
    </source>
</evidence>
<dbReference type="AlphaFoldDB" id="A0A2N3VD76"/>
<comment type="subcellular location">
    <subcellularLocation>
        <location evidence="1">Cytoplasm</location>
    </subcellularLocation>
</comment>
<dbReference type="InterPro" id="IPR002059">
    <property type="entry name" value="CSP_DNA-bd"/>
</dbReference>
<reference evidence="4 5" key="1">
    <citation type="submission" date="2017-12" db="EMBL/GenBank/DDBJ databases">
        <title>Sequencing the genomes of 1000 Actinobacteria strains.</title>
        <authorList>
            <person name="Klenk H.-P."/>
        </authorList>
    </citation>
    <scope>NUCLEOTIDE SEQUENCE [LARGE SCALE GENOMIC DNA]</scope>
    <source>
        <strain evidence="4 5">DSM 44489</strain>
    </source>
</reference>
<protein>
    <submittedName>
        <fullName evidence="4">Cold shock CspA family protein</fullName>
    </submittedName>
</protein>
<feature type="region of interest" description="Disordered" evidence="2">
    <location>
        <begin position="66"/>
        <end position="103"/>
    </location>
</feature>
<dbReference type="InterPro" id="IPR050181">
    <property type="entry name" value="Cold_shock_domain"/>
</dbReference>
<dbReference type="PRINTS" id="PR00050">
    <property type="entry name" value="COLDSHOCK"/>
</dbReference>
<dbReference type="Pfam" id="PF00313">
    <property type="entry name" value="CSD"/>
    <property type="match status" value="1"/>
</dbReference>
<dbReference type="EMBL" id="PJMW01000002">
    <property type="protein sequence ID" value="PKV79547.1"/>
    <property type="molecule type" value="Genomic_DNA"/>
</dbReference>
<dbReference type="GO" id="GO:0005737">
    <property type="term" value="C:cytoplasm"/>
    <property type="evidence" value="ECO:0007669"/>
    <property type="project" value="UniProtKB-SubCell"/>
</dbReference>
<dbReference type="InterPro" id="IPR019844">
    <property type="entry name" value="CSD_CS"/>
</dbReference>
<evidence type="ECO:0000313" key="5">
    <source>
        <dbReference type="Proteomes" id="UP000233766"/>
    </source>
</evidence>
<accession>A0A2N3VD76</accession>
<dbReference type="OrthoDB" id="9805039at2"/>
<dbReference type="SMART" id="SM00357">
    <property type="entry name" value="CSP"/>
    <property type="match status" value="1"/>
</dbReference>
<organism evidence="4 5">
    <name type="scientific">Nocardia fluminea</name>
    <dbReference type="NCBI Taxonomy" id="134984"/>
    <lineage>
        <taxon>Bacteria</taxon>
        <taxon>Bacillati</taxon>
        <taxon>Actinomycetota</taxon>
        <taxon>Actinomycetes</taxon>
        <taxon>Mycobacteriales</taxon>
        <taxon>Nocardiaceae</taxon>
        <taxon>Nocardia</taxon>
    </lineage>
</organism>
<name>A0A2N3VD76_9NOCA</name>
<evidence type="ECO:0000313" key="4">
    <source>
        <dbReference type="EMBL" id="PKV79547.1"/>
    </source>
</evidence>
<sequence>MSTNGIVKWFSAEKGFGFISRADGPDVFVHYSGIIGQGYRSLADGAPVQFEITKGSRGPQAADVRLIDTGPSDQQPDPATGTEFPTATTTPAADVDALWTPNL</sequence>
<dbReference type="InterPro" id="IPR012340">
    <property type="entry name" value="NA-bd_OB-fold"/>
</dbReference>
<gene>
    <name evidence="4" type="ORF">ATK86_3943</name>
</gene>
<dbReference type="SUPFAM" id="SSF50249">
    <property type="entry name" value="Nucleic acid-binding proteins"/>
    <property type="match status" value="1"/>
</dbReference>
<dbReference type="PROSITE" id="PS00352">
    <property type="entry name" value="CSD_1"/>
    <property type="match status" value="1"/>
</dbReference>
<dbReference type="PROSITE" id="PS51857">
    <property type="entry name" value="CSD_2"/>
    <property type="match status" value="1"/>
</dbReference>
<dbReference type="InterPro" id="IPR011129">
    <property type="entry name" value="CSD"/>
</dbReference>
<comment type="caution">
    <text evidence="4">The sequence shown here is derived from an EMBL/GenBank/DDBJ whole genome shotgun (WGS) entry which is preliminary data.</text>
</comment>
<feature type="domain" description="CSD" evidence="3">
    <location>
        <begin position="2"/>
        <end position="66"/>
    </location>
</feature>
<dbReference type="Proteomes" id="UP000233766">
    <property type="component" value="Unassembled WGS sequence"/>
</dbReference>
<dbReference type="Gene3D" id="2.40.50.140">
    <property type="entry name" value="Nucleic acid-binding proteins"/>
    <property type="match status" value="1"/>
</dbReference>
<dbReference type="GO" id="GO:0003676">
    <property type="term" value="F:nucleic acid binding"/>
    <property type="evidence" value="ECO:0007669"/>
    <property type="project" value="InterPro"/>
</dbReference>
<dbReference type="CDD" id="cd04458">
    <property type="entry name" value="CSP_CDS"/>
    <property type="match status" value="1"/>
</dbReference>
<dbReference type="Gene3D" id="6.20.370.130">
    <property type="match status" value="1"/>
</dbReference>
<proteinExistence type="predicted"/>